<reference evidence="2" key="3">
    <citation type="submission" date="2015-06" db="UniProtKB">
        <authorList>
            <consortium name="EnsemblMetazoa"/>
        </authorList>
    </citation>
    <scope>IDENTIFICATION</scope>
</reference>
<dbReference type="EnsemblMetazoa" id="CapteT192107">
    <property type="protein sequence ID" value="CapteP192107"/>
    <property type="gene ID" value="CapteG192107"/>
</dbReference>
<evidence type="ECO:0000313" key="2">
    <source>
        <dbReference type="EnsemblMetazoa" id="CapteP192107"/>
    </source>
</evidence>
<dbReference type="HOGENOM" id="CLU_2173395_0_0_1"/>
<sequence length="110" mass="11839">MGDARGGVSVAVDGLGLECLCEKQYKSNDHQSSASDLAPCSYPGLHCPAIYNFNVSKEYVELYKVTGALTGDQTLMAEFSFEKGCQSSTTLDKYRQSDQAKPIDDAGVCL</sequence>
<dbReference type="EMBL" id="KB308870">
    <property type="protein sequence ID" value="ELT96299.1"/>
    <property type="molecule type" value="Genomic_DNA"/>
</dbReference>
<dbReference type="EMBL" id="AMQN01011412">
    <property type="status" value="NOT_ANNOTATED_CDS"/>
    <property type="molecule type" value="Genomic_DNA"/>
</dbReference>
<dbReference type="Proteomes" id="UP000014760">
    <property type="component" value="Unassembled WGS sequence"/>
</dbReference>
<reference evidence="1 3" key="2">
    <citation type="journal article" date="2013" name="Nature">
        <title>Insights into bilaterian evolution from three spiralian genomes.</title>
        <authorList>
            <person name="Simakov O."/>
            <person name="Marletaz F."/>
            <person name="Cho S.J."/>
            <person name="Edsinger-Gonzales E."/>
            <person name="Havlak P."/>
            <person name="Hellsten U."/>
            <person name="Kuo D.H."/>
            <person name="Larsson T."/>
            <person name="Lv J."/>
            <person name="Arendt D."/>
            <person name="Savage R."/>
            <person name="Osoegawa K."/>
            <person name="de Jong P."/>
            <person name="Grimwood J."/>
            <person name="Chapman J.A."/>
            <person name="Shapiro H."/>
            <person name="Aerts A."/>
            <person name="Otillar R.P."/>
            <person name="Terry A.Y."/>
            <person name="Boore J.L."/>
            <person name="Grigoriev I.V."/>
            <person name="Lindberg D.R."/>
            <person name="Seaver E.C."/>
            <person name="Weisblat D.A."/>
            <person name="Putnam N.H."/>
            <person name="Rokhsar D.S."/>
        </authorList>
    </citation>
    <scope>NUCLEOTIDE SEQUENCE</scope>
    <source>
        <strain evidence="1 3">I ESC-2004</strain>
    </source>
</reference>
<organism evidence="1">
    <name type="scientific">Capitella teleta</name>
    <name type="common">Polychaete worm</name>
    <dbReference type="NCBI Taxonomy" id="283909"/>
    <lineage>
        <taxon>Eukaryota</taxon>
        <taxon>Metazoa</taxon>
        <taxon>Spiralia</taxon>
        <taxon>Lophotrochozoa</taxon>
        <taxon>Annelida</taxon>
        <taxon>Polychaeta</taxon>
        <taxon>Sedentaria</taxon>
        <taxon>Scolecida</taxon>
        <taxon>Capitellidae</taxon>
        <taxon>Capitella</taxon>
    </lineage>
</organism>
<proteinExistence type="predicted"/>
<gene>
    <name evidence="1" type="ORF">CAPTEDRAFT_192107</name>
</gene>
<keyword evidence="3" id="KW-1185">Reference proteome</keyword>
<protein>
    <submittedName>
        <fullName evidence="1 2">Uncharacterized protein</fullName>
    </submittedName>
</protein>
<name>R7TRR2_CAPTE</name>
<dbReference type="AlphaFoldDB" id="R7TRR2"/>
<evidence type="ECO:0000313" key="3">
    <source>
        <dbReference type="Proteomes" id="UP000014760"/>
    </source>
</evidence>
<evidence type="ECO:0000313" key="1">
    <source>
        <dbReference type="EMBL" id="ELT96299.1"/>
    </source>
</evidence>
<accession>R7TRR2</accession>
<reference evidence="3" key="1">
    <citation type="submission" date="2012-12" db="EMBL/GenBank/DDBJ databases">
        <authorList>
            <person name="Hellsten U."/>
            <person name="Grimwood J."/>
            <person name="Chapman J.A."/>
            <person name="Shapiro H."/>
            <person name="Aerts A."/>
            <person name="Otillar R.P."/>
            <person name="Terry A.Y."/>
            <person name="Boore J.L."/>
            <person name="Simakov O."/>
            <person name="Marletaz F."/>
            <person name="Cho S.-J."/>
            <person name="Edsinger-Gonzales E."/>
            <person name="Havlak P."/>
            <person name="Kuo D.-H."/>
            <person name="Larsson T."/>
            <person name="Lv J."/>
            <person name="Arendt D."/>
            <person name="Savage R."/>
            <person name="Osoegawa K."/>
            <person name="de Jong P."/>
            <person name="Lindberg D.R."/>
            <person name="Seaver E.C."/>
            <person name="Weisblat D.A."/>
            <person name="Putnam N.H."/>
            <person name="Grigoriev I.V."/>
            <person name="Rokhsar D.S."/>
        </authorList>
    </citation>
    <scope>NUCLEOTIDE SEQUENCE</scope>
    <source>
        <strain evidence="3">I ESC-2004</strain>
    </source>
</reference>